<protein>
    <submittedName>
        <fullName evidence="11">Uncharacterized protein</fullName>
    </submittedName>
</protein>
<evidence type="ECO:0000256" key="7">
    <source>
        <dbReference type="ARBA" id="ARBA00023303"/>
    </source>
</evidence>
<evidence type="ECO:0000259" key="10">
    <source>
        <dbReference type="Pfam" id="PF07885"/>
    </source>
</evidence>
<evidence type="ECO:0000256" key="5">
    <source>
        <dbReference type="ARBA" id="ARBA00023065"/>
    </source>
</evidence>
<evidence type="ECO:0000256" key="4">
    <source>
        <dbReference type="ARBA" id="ARBA00022989"/>
    </source>
</evidence>
<keyword evidence="12" id="KW-1185">Reference proteome</keyword>
<name>A0A0B1RYU0_OESDE</name>
<gene>
    <name evidence="11" type="ORF">OESDEN_23569</name>
</gene>
<evidence type="ECO:0000256" key="8">
    <source>
        <dbReference type="SAM" id="Phobius"/>
    </source>
</evidence>
<dbReference type="InterPro" id="IPR004178">
    <property type="entry name" value="CaM-bd_dom"/>
</dbReference>
<evidence type="ECO:0000256" key="3">
    <source>
        <dbReference type="ARBA" id="ARBA00022692"/>
    </source>
</evidence>
<dbReference type="InterPro" id="IPR036122">
    <property type="entry name" value="CaM-bd_dom_sf"/>
</dbReference>
<evidence type="ECO:0000259" key="9">
    <source>
        <dbReference type="Pfam" id="PF02888"/>
    </source>
</evidence>
<dbReference type="GO" id="GO:0016020">
    <property type="term" value="C:membrane"/>
    <property type="evidence" value="ECO:0007669"/>
    <property type="project" value="UniProtKB-SubCell"/>
</dbReference>
<keyword evidence="7" id="KW-0407">Ion channel</keyword>
<dbReference type="Proteomes" id="UP000053660">
    <property type="component" value="Unassembled WGS sequence"/>
</dbReference>
<evidence type="ECO:0000313" key="11">
    <source>
        <dbReference type="EMBL" id="KHJ76811.1"/>
    </source>
</evidence>
<comment type="subcellular location">
    <subcellularLocation>
        <location evidence="1">Membrane</location>
        <topology evidence="1">Multi-pass membrane protein</topology>
    </subcellularLocation>
</comment>
<dbReference type="GO" id="GO:0005516">
    <property type="term" value="F:calmodulin binding"/>
    <property type="evidence" value="ECO:0007669"/>
    <property type="project" value="InterPro"/>
</dbReference>
<feature type="domain" description="Potassium channel" evidence="10">
    <location>
        <begin position="1"/>
        <end position="45"/>
    </location>
</feature>
<feature type="domain" description="Calmodulin-binding" evidence="9">
    <location>
        <begin position="60"/>
        <end position="79"/>
    </location>
</feature>
<dbReference type="SUPFAM" id="SSF81324">
    <property type="entry name" value="Voltage-gated potassium channels"/>
    <property type="match status" value="1"/>
</dbReference>
<dbReference type="Gene3D" id="1.10.287.70">
    <property type="match status" value="2"/>
</dbReference>
<keyword evidence="6 8" id="KW-0472">Membrane</keyword>
<proteinExistence type="predicted"/>
<evidence type="ECO:0000256" key="2">
    <source>
        <dbReference type="ARBA" id="ARBA00022448"/>
    </source>
</evidence>
<dbReference type="PANTHER" id="PTHR10153">
    <property type="entry name" value="SMALL CONDUCTANCE CALCIUM-ACTIVATED POTASSIUM CHANNEL"/>
    <property type="match status" value="1"/>
</dbReference>
<dbReference type="SUPFAM" id="SSF81327">
    <property type="entry name" value="Small-conductance potassium channel"/>
    <property type="match status" value="1"/>
</dbReference>
<dbReference type="GO" id="GO:0016286">
    <property type="term" value="F:small conductance calcium-activated potassium channel activity"/>
    <property type="evidence" value="ECO:0007669"/>
    <property type="project" value="InterPro"/>
</dbReference>
<dbReference type="AlphaFoldDB" id="A0A0B1RYU0"/>
<dbReference type="InterPro" id="IPR013099">
    <property type="entry name" value="K_chnl_dom"/>
</dbReference>
<sequence length="79" mass="8505">MVTFMSIGYGDIVPNTYCGRTLSITTGIVGAGVSSALIAVISRKLELSRAEKHVNNFMADSKLTNQRKNAAASVLQETW</sequence>
<dbReference type="InterPro" id="IPR015449">
    <property type="entry name" value="K_chnl_Ca-activ_SK"/>
</dbReference>
<keyword evidence="4 8" id="KW-1133">Transmembrane helix</keyword>
<reference evidence="11 12" key="1">
    <citation type="submission" date="2014-03" db="EMBL/GenBank/DDBJ databases">
        <title>Draft genome of the hookworm Oesophagostomum dentatum.</title>
        <authorList>
            <person name="Mitreva M."/>
        </authorList>
    </citation>
    <scope>NUCLEOTIDE SEQUENCE [LARGE SCALE GENOMIC DNA]</scope>
    <source>
        <strain evidence="11 12">OD-Hann</strain>
    </source>
</reference>
<evidence type="ECO:0000256" key="1">
    <source>
        <dbReference type="ARBA" id="ARBA00004141"/>
    </source>
</evidence>
<feature type="transmembrane region" description="Helical" evidence="8">
    <location>
        <begin position="20"/>
        <end position="42"/>
    </location>
</feature>
<dbReference type="Pfam" id="PF02888">
    <property type="entry name" value="CaMBD"/>
    <property type="match status" value="1"/>
</dbReference>
<evidence type="ECO:0000313" key="12">
    <source>
        <dbReference type="Proteomes" id="UP000053660"/>
    </source>
</evidence>
<organism evidence="11 12">
    <name type="scientific">Oesophagostomum dentatum</name>
    <name type="common">Nodular worm</name>
    <dbReference type="NCBI Taxonomy" id="61180"/>
    <lineage>
        <taxon>Eukaryota</taxon>
        <taxon>Metazoa</taxon>
        <taxon>Ecdysozoa</taxon>
        <taxon>Nematoda</taxon>
        <taxon>Chromadorea</taxon>
        <taxon>Rhabditida</taxon>
        <taxon>Rhabditina</taxon>
        <taxon>Rhabditomorpha</taxon>
        <taxon>Strongyloidea</taxon>
        <taxon>Strongylidae</taxon>
        <taxon>Oesophagostomum</taxon>
    </lineage>
</organism>
<dbReference type="OrthoDB" id="73653at2759"/>
<dbReference type="EMBL" id="KN611386">
    <property type="protein sequence ID" value="KHJ76811.1"/>
    <property type="molecule type" value="Genomic_DNA"/>
</dbReference>
<accession>A0A0B1RYU0</accession>
<keyword evidence="5" id="KW-0406">Ion transport</keyword>
<evidence type="ECO:0000256" key="6">
    <source>
        <dbReference type="ARBA" id="ARBA00023136"/>
    </source>
</evidence>
<keyword evidence="2" id="KW-0813">Transport</keyword>
<dbReference type="Pfam" id="PF07885">
    <property type="entry name" value="Ion_trans_2"/>
    <property type="match status" value="1"/>
</dbReference>
<keyword evidence="3 8" id="KW-0812">Transmembrane</keyword>